<protein>
    <submittedName>
        <fullName evidence="10">FtsX-like permease family protein</fullName>
    </submittedName>
</protein>
<evidence type="ECO:0000256" key="6">
    <source>
        <dbReference type="ARBA" id="ARBA00038076"/>
    </source>
</evidence>
<evidence type="ECO:0000313" key="11">
    <source>
        <dbReference type="Proteomes" id="UP000267077"/>
    </source>
</evidence>
<feature type="transmembrane region" description="Helical" evidence="7">
    <location>
        <begin position="20"/>
        <end position="41"/>
    </location>
</feature>
<feature type="domain" description="MacB-like periplasmic core" evidence="9">
    <location>
        <begin position="21"/>
        <end position="247"/>
    </location>
</feature>
<evidence type="ECO:0000313" key="10">
    <source>
        <dbReference type="EMBL" id="RUL63160.1"/>
    </source>
</evidence>
<name>A0A3S0PXR0_9GAMM</name>
<evidence type="ECO:0000256" key="1">
    <source>
        <dbReference type="ARBA" id="ARBA00004651"/>
    </source>
</evidence>
<comment type="subcellular location">
    <subcellularLocation>
        <location evidence="1">Cell membrane</location>
        <topology evidence="1">Multi-pass membrane protein</topology>
    </subcellularLocation>
</comment>
<sequence>MHDMQIRPILSALRHHKAGTILIVLQIALTLAIVCNALSIIHQRVTRLSRPSGLDEADVLVIQNQWIGRPSMQQVQALMASDLETLRRVPGLMDAYATNGYPLGVDGWSKGVRYTMDQQTATSPSAIYFADDHALATLGLKLIAGRNFRADEIAAMAARDTLLPRVVIVTKALADKLFPDGTAVGRQICVGSAPPSTIVGVVEHMQTSTGTFSQAWDERSLLVPFRLLDGSTSYVVRARPGELTSVLRDAPQALIAANPLRVIGDKDIKPYATIRADAYRTDRGIALLMGIICVVLLGTTAAGIVGLTSFWVSQRRKHIGVRRALGATKHDILSYFCTENLLLSAGGVAIGALLAVALNALLVDQFEMQRLSLNYIVAGMIVVVLLGQSAVFVPAWRASQLPPVEATRSV</sequence>
<keyword evidence="5 7" id="KW-0472">Membrane</keyword>
<dbReference type="InterPro" id="IPR003838">
    <property type="entry name" value="ABC3_permease_C"/>
</dbReference>
<keyword evidence="2" id="KW-1003">Cell membrane</keyword>
<feature type="transmembrane region" description="Helical" evidence="7">
    <location>
        <begin position="375"/>
        <end position="396"/>
    </location>
</feature>
<comment type="similarity">
    <text evidence="6">Belongs to the ABC-4 integral membrane protein family.</text>
</comment>
<dbReference type="GO" id="GO:0005886">
    <property type="term" value="C:plasma membrane"/>
    <property type="evidence" value="ECO:0007669"/>
    <property type="project" value="UniProtKB-SubCell"/>
</dbReference>
<keyword evidence="3 7" id="KW-0812">Transmembrane</keyword>
<dbReference type="Pfam" id="PF12704">
    <property type="entry name" value="MacB_PCD"/>
    <property type="match status" value="1"/>
</dbReference>
<dbReference type="InterPro" id="IPR050250">
    <property type="entry name" value="Macrolide_Exporter_MacB"/>
</dbReference>
<feature type="transmembrane region" description="Helical" evidence="7">
    <location>
        <begin position="285"/>
        <end position="312"/>
    </location>
</feature>
<dbReference type="PANTHER" id="PTHR30572:SF4">
    <property type="entry name" value="ABC TRANSPORTER PERMEASE YTRF"/>
    <property type="match status" value="1"/>
</dbReference>
<evidence type="ECO:0000259" key="8">
    <source>
        <dbReference type="Pfam" id="PF02687"/>
    </source>
</evidence>
<evidence type="ECO:0000256" key="5">
    <source>
        <dbReference type="ARBA" id="ARBA00023136"/>
    </source>
</evidence>
<dbReference type="AlphaFoldDB" id="A0A3S0PXR0"/>
<organism evidence="10 11">
    <name type="scientific">Dyella dinghuensis</name>
    <dbReference type="NCBI Taxonomy" id="1920169"/>
    <lineage>
        <taxon>Bacteria</taxon>
        <taxon>Pseudomonadati</taxon>
        <taxon>Pseudomonadota</taxon>
        <taxon>Gammaproteobacteria</taxon>
        <taxon>Lysobacterales</taxon>
        <taxon>Rhodanobacteraceae</taxon>
        <taxon>Dyella</taxon>
    </lineage>
</organism>
<keyword evidence="4 7" id="KW-1133">Transmembrane helix</keyword>
<keyword evidence="11" id="KW-1185">Reference proteome</keyword>
<dbReference type="InterPro" id="IPR025857">
    <property type="entry name" value="MacB_PCD"/>
</dbReference>
<dbReference type="OrthoDB" id="9770036at2"/>
<reference evidence="10 11" key="1">
    <citation type="submission" date="2018-12" db="EMBL/GenBank/DDBJ databases">
        <title>Dyella dinghuensis sp. nov. DHOA06 and Dyella choica sp. nov. 4M-K27, isolated from forest soil.</title>
        <authorList>
            <person name="Qiu L.-H."/>
            <person name="Gao Z.-H."/>
        </authorList>
    </citation>
    <scope>NUCLEOTIDE SEQUENCE [LARGE SCALE GENOMIC DNA]</scope>
    <source>
        <strain evidence="10 11">DHOA06</strain>
    </source>
</reference>
<dbReference type="Proteomes" id="UP000267077">
    <property type="component" value="Unassembled WGS sequence"/>
</dbReference>
<evidence type="ECO:0000256" key="2">
    <source>
        <dbReference type="ARBA" id="ARBA00022475"/>
    </source>
</evidence>
<feature type="transmembrane region" description="Helical" evidence="7">
    <location>
        <begin position="341"/>
        <end position="363"/>
    </location>
</feature>
<proteinExistence type="inferred from homology"/>
<dbReference type="Pfam" id="PF02687">
    <property type="entry name" value="FtsX"/>
    <property type="match status" value="1"/>
</dbReference>
<dbReference type="GO" id="GO:0022857">
    <property type="term" value="F:transmembrane transporter activity"/>
    <property type="evidence" value="ECO:0007669"/>
    <property type="project" value="TreeGrafter"/>
</dbReference>
<accession>A0A3S0PXR0</accession>
<evidence type="ECO:0000259" key="9">
    <source>
        <dbReference type="Pfam" id="PF12704"/>
    </source>
</evidence>
<comment type="caution">
    <text evidence="10">The sequence shown here is derived from an EMBL/GenBank/DDBJ whole genome shotgun (WGS) entry which is preliminary data.</text>
</comment>
<evidence type="ECO:0000256" key="3">
    <source>
        <dbReference type="ARBA" id="ARBA00022692"/>
    </source>
</evidence>
<gene>
    <name evidence="10" type="ORF">EKH79_12170</name>
</gene>
<dbReference type="EMBL" id="RYZR01000006">
    <property type="protein sequence ID" value="RUL63160.1"/>
    <property type="molecule type" value="Genomic_DNA"/>
</dbReference>
<dbReference type="PANTHER" id="PTHR30572">
    <property type="entry name" value="MEMBRANE COMPONENT OF TRANSPORTER-RELATED"/>
    <property type="match status" value="1"/>
</dbReference>
<evidence type="ECO:0000256" key="7">
    <source>
        <dbReference type="SAM" id="Phobius"/>
    </source>
</evidence>
<evidence type="ECO:0000256" key="4">
    <source>
        <dbReference type="ARBA" id="ARBA00022989"/>
    </source>
</evidence>
<feature type="domain" description="ABC3 transporter permease C-terminal" evidence="8">
    <location>
        <begin position="291"/>
        <end position="403"/>
    </location>
</feature>